<dbReference type="CDD" id="cd00338">
    <property type="entry name" value="Ser_Recombinase"/>
    <property type="match status" value="1"/>
</dbReference>
<dbReference type="PROSITE" id="PS51737">
    <property type="entry name" value="RECOMBINASE_DNA_BIND"/>
    <property type="match status" value="1"/>
</dbReference>
<dbReference type="PANTHER" id="PTHR30461">
    <property type="entry name" value="DNA-INVERTASE FROM LAMBDOID PROPHAGE"/>
    <property type="match status" value="1"/>
</dbReference>
<feature type="domain" description="Resolvase/invertase-type recombinase catalytic" evidence="2">
    <location>
        <begin position="7"/>
        <end position="156"/>
    </location>
</feature>
<dbReference type="Pfam" id="PF13408">
    <property type="entry name" value="Zn_ribbon_recom"/>
    <property type="match status" value="1"/>
</dbReference>
<comment type="caution">
    <text evidence="4">The sequence shown here is derived from an EMBL/GenBank/DDBJ whole genome shotgun (WGS) entry which is preliminary data.</text>
</comment>
<dbReference type="EMBL" id="BORB01000050">
    <property type="protein sequence ID" value="GIN59585.1"/>
    <property type="molecule type" value="Genomic_DNA"/>
</dbReference>
<feature type="coiled-coil region" evidence="1">
    <location>
        <begin position="366"/>
        <end position="447"/>
    </location>
</feature>
<dbReference type="InterPro" id="IPR038109">
    <property type="entry name" value="DNA_bind_recomb_sf"/>
</dbReference>
<accession>A0ABQ4KNS6</accession>
<dbReference type="InterPro" id="IPR011109">
    <property type="entry name" value="DNA_bind_recombinase_dom"/>
</dbReference>
<dbReference type="Pfam" id="PF07508">
    <property type="entry name" value="Recombinase"/>
    <property type="match status" value="1"/>
</dbReference>
<keyword evidence="1" id="KW-0175">Coiled coil</keyword>
<dbReference type="PROSITE" id="PS51736">
    <property type="entry name" value="RECOMBINASES_3"/>
    <property type="match status" value="1"/>
</dbReference>
<keyword evidence="5" id="KW-1185">Reference proteome</keyword>
<evidence type="ECO:0000256" key="1">
    <source>
        <dbReference type="SAM" id="Coils"/>
    </source>
</evidence>
<dbReference type="InterPro" id="IPR036162">
    <property type="entry name" value="Resolvase-like_N_sf"/>
</dbReference>
<evidence type="ECO:0000259" key="2">
    <source>
        <dbReference type="PROSITE" id="PS51736"/>
    </source>
</evidence>
<gene>
    <name evidence="4" type="primary">ccrB</name>
    <name evidence="4" type="ORF">J8TS2_39040</name>
</gene>
<dbReference type="InterPro" id="IPR025827">
    <property type="entry name" value="Zn_ribbon_recom_dom"/>
</dbReference>
<sequence>MGNTKMIIGIYMRVSTGKQVEHGFSLDAQKEEGTQFAYRLFGENITIEYYVDEGISAKSTKGRTDLKRMMKDVATKNLDAIITYKVSRLSRSLSDSLKLVEEIHKEKVRFISIKEGEYGTPHGNLQFNILASVAQYQREELAENVQFGMSQRAREGKWNGGQVLGYKTVEKELVVIPEEAETVKLIFDKYVNESWGTKKIANYLNSIGKRTKKGKTFAVVSVSTILDNPVYKGYVRFNQVINWETNRRKGKNPDYIIAKGIHEPIIDEKTWDKAADLIEKRRTGTPRQYSGTFPLTSIAKCPECGSYMTSMYGAKRKDGTKKRYYACGQYHNKGRSVCNPNLIDADWLEKAVFERLTQALQTDSIIEKITQQMNNLIEQHPKYTEQSKEIKILQTQIKNLEAAKKRIQNSVEMGTGIYTEDEAVERMNEIRTEINELKNRIFALTEHQLKKDTSIKSVTPEFIRQQLQEFLDLSTYLEPLEFRQLLVASIEKIEAKKKTLKKIHFSFIAHLPHEESSDSIPSFIKRYSIRYNKPTPLIAKGLYFTPNHYLFMIRFPPINPEPPIHLLQQHQSHQLMRKGHFGK</sequence>
<dbReference type="Proteomes" id="UP000679950">
    <property type="component" value="Unassembled WGS sequence"/>
</dbReference>
<dbReference type="Gene3D" id="3.90.1750.20">
    <property type="entry name" value="Putative Large Serine Recombinase, Chain B, Domain 2"/>
    <property type="match status" value="1"/>
</dbReference>
<dbReference type="Pfam" id="PF00239">
    <property type="entry name" value="Resolvase"/>
    <property type="match status" value="1"/>
</dbReference>
<feature type="domain" description="Recombinase" evidence="3">
    <location>
        <begin position="163"/>
        <end position="284"/>
    </location>
</feature>
<evidence type="ECO:0000313" key="4">
    <source>
        <dbReference type="EMBL" id="GIN59585.1"/>
    </source>
</evidence>
<dbReference type="SUPFAM" id="SSF53041">
    <property type="entry name" value="Resolvase-like"/>
    <property type="match status" value="1"/>
</dbReference>
<organism evidence="4 5">
    <name type="scientific">Lederbergia ruris</name>
    <dbReference type="NCBI Taxonomy" id="217495"/>
    <lineage>
        <taxon>Bacteria</taxon>
        <taxon>Bacillati</taxon>
        <taxon>Bacillota</taxon>
        <taxon>Bacilli</taxon>
        <taxon>Bacillales</taxon>
        <taxon>Bacillaceae</taxon>
        <taxon>Lederbergia</taxon>
    </lineage>
</organism>
<dbReference type="Gene3D" id="3.40.50.1390">
    <property type="entry name" value="Resolvase, N-terminal catalytic domain"/>
    <property type="match status" value="1"/>
</dbReference>
<proteinExistence type="predicted"/>
<evidence type="ECO:0000259" key="3">
    <source>
        <dbReference type="PROSITE" id="PS51737"/>
    </source>
</evidence>
<dbReference type="InterPro" id="IPR050639">
    <property type="entry name" value="SSR_resolvase"/>
</dbReference>
<protein>
    <submittedName>
        <fullName evidence="4">Resolvase</fullName>
    </submittedName>
</protein>
<dbReference type="PANTHER" id="PTHR30461:SF23">
    <property type="entry name" value="DNA RECOMBINASE-RELATED"/>
    <property type="match status" value="1"/>
</dbReference>
<dbReference type="SMART" id="SM00857">
    <property type="entry name" value="Resolvase"/>
    <property type="match status" value="1"/>
</dbReference>
<dbReference type="InterPro" id="IPR006119">
    <property type="entry name" value="Resolv_N"/>
</dbReference>
<evidence type="ECO:0000313" key="5">
    <source>
        <dbReference type="Proteomes" id="UP000679950"/>
    </source>
</evidence>
<name>A0ABQ4KNS6_9BACI</name>
<reference evidence="4 5" key="1">
    <citation type="submission" date="2021-03" db="EMBL/GenBank/DDBJ databases">
        <title>Antimicrobial resistance genes in bacteria isolated from Japanese honey, and their potential for conferring macrolide and lincosamide resistance in the American foulbrood pathogen Paenibacillus larvae.</title>
        <authorList>
            <person name="Okamoto M."/>
            <person name="Kumagai M."/>
            <person name="Kanamori H."/>
            <person name="Takamatsu D."/>
        </authorList>
    </citation>
    <scope>NUCLEOTIDE SEQUENCE [LARGE SCALE GENOMIC DNA]</scope>
    <source>
        <strain evidence="4 5">J8TS2</strain>
    </source>
</reference>